<organism evidence="1 2">
    <name type="scientific">Cylindrospermopsis raciborskii CENA302</name>
    <dbReference type="NCBI Taxonomy" id="1170768"/>
    <lineage>
        <taxon>Bacteria</taxon>
        <taxon>Bacillati</taxon>
        <taxon>Cyanobacteriota</taxon>
        <taxon>Cyanophyceae</taxon>
        <taxon>Nostocales</taxon>
        <taxon>Aphanizomenonaceae</taxon>
        <taxon>Cylindrospermopsis</taxon>
    </lineage>
</organism>
<reference evidence="1 2" key="1">
    <citation type="submission" date="2017-01" db="EMBL/GenBank/DDBJ databases">
        <authorList>
            <person name="Abreu V.A."/>
            <person name="Popin R.V."/>
            <person name="Rigonato J."/>
            <person name="Andreote A.P."/>
            <person name="Schaker P.C."/>
            <person name="Hoff-Risseti C."/>
            <person name="Alvarenga D.O."/>
            <person name="Varani A.M."/>
            <person name="Fiore M.F."/>
        </authorList>
    </citation>
    <scope>NUCLEOTIDE SEQUENCE [LARGE SCALE GENOMIC DNA]</scope>
    <source>
        <strain evidence="1 2">CENA302</strain>
    </source>
</reference>
<protein>
    <recommendedName>
        <fullName evidence="3">DUF3800 domain-containing protein</fullName>
    </recommendedName>
</protein>
<dbReference type="InterPro" id="IPR024524">
    <property type="entry name" value="DUF3800"/>
</dbReference>
<name>A0A9Q5W9U2_9CYAN</name>
<accession>A0A9Q5W9U2</accession>
<dbReference type="RefSeq" id="WP_079291050.1">
    <property type="nucleotide sequence ID" value="NZ_MTPU01000033.1"/>
</dbReference>
<comment type="caution">
    <text evidence="1">The sequence shown here is derived from an EMBL/GenBank/DDBJ whole genome shotgun (WGS) entry which is preliminary data.</text>
</comment>
<sequence>MSKEYIIYCDESIDQGRFFSHFYGGALVRSQDLEKVQKALVAKKHELNLHNEVKWSKVTYQYLTKYTDLMDVFFDFIAADIVKVRIMFTQNCNIPNNLTPDQTNNEYFLLYYQFIKHAFGLQYSNSEEEKIRIRLYLDDLPDTREKAASFKNYLLGLNKNPQFQSAGIFIDENQIAEVKSHDHAVLQCLDVVLGAMQFRLNNKHKEKPDGARCRAKRTIAKEKLYLHIYHHISKIYPRLNIGVSTSIRRDITNRWHHPYRHWLFKPEDFSIDPSKTKSSLKN</sequence>
<dbReference type="EMBL" id="MTPU01000033">
    <property type="protein sequence ID" value="OPH10109.1"/>
    <property type="molecule type" value="Genomic_DNA"/>
</dbReference>
<dbReference type="Pfam" id="PF12686">
    <property type="entry name" value="DUF3800"/>
    <property type="match status" value="1"/>
</dbReference>
<evidence type="ECO:0008006" key="3">
    <source>
        <dbReference type="Google" id="ProtNLM"/>
    </source>
</evidence>
<dbReference type="Proteomes" id="UP000190056">
    <property type="component" value="Unassembled WGS sequence"/>
</dbReference>
<evidence type="ECO:0000313" key="2">
    <source>
        <dbReference type="Proteomes" id="UP000190056"/>
    </source>
</evidence>
<evidence type="ECO:0000313" key="1">
    <source>
        <dbReference type="EMBL" id="OPH10109.1"/>
    </source>
</evidence>
<dbReference type="AlphaFoldDB" id="A0A9Q5W9U2"/>
<gene>
    <name evidence="1" type="ORF">CENA302_07205</name>
</gene>
<proteinExistence type="predicted"/>